<evidence type="ECO:0000313" key="13">
    <source>
        <dbReference type="RefSeq" id="XP_013397395.1"/>
    </source>
</evidence>
<evidence type="ECO:0000256" key="11">
    <source>
        <dbReference type="SAM" id="MobiDB-lite"/>
    </source>
</evidence>
<name>A0A1S3IGK5_LINAN</name>
<evidence type="ECO:0000256" key="8">
    <source>
        <dbReference type="ARBA" id="ARBA00032174"/>
    </source>
</evidence>
<dbReference type="Proteomes" id="UP000085678">
    <property type="component" value="Unplaced"/>
</dbReference>
<protein>
    <recommendedName>
        <fullName evidence="3">DAZ-associated protein 2</fullName>
    </recommendedName>
    <alternativeName>
        <fullName evidence="8">Deleted in azoospermia-associated protein 2</fullName>
    </alternativeName>
    <alternativeName>
        <fullName evidence="9">Proline-rich transcript in brain protein</fullName>
    </alternativeName>
</protein>
<keyword evidence="12" id="KW-1185">Reference proteome</keyword>
<dbReference type="GO" id="GO:0016607">
    <property type="term" value="C:nuclear speck"/>
    <property type="evidence" value="ECO:0007669"/>
    <property type="project" value="UniProtKB-SubCell"/>
</dbReference>
<evidence type="ECO:0000313" key="12">
    <source>
        <dbReference type="Proteomes" id="UP000085678"/>
    </source>
</evidence>
<dbReference type="RefSeq" id="XP_013397395.1">
    <property type="nucleotide sequence ID" value="XM_013541941.2"/>
</dbReference>
<evidence type="ECO:0000256" key="2">
    <source>
        <dbReference type="ARBA" id="ARBA00004324"/>
    </source>
</evidence>
<evidence type="ECO:0000256" key="4">
    <source>
        <dbReference type="ARBA" id="ARBA00022490"/>
    </source>
</evidence>
<reference evidence="13" key="1">
    <citation type="submission" date="2025-08" db="UniProtKB">
        <authorList>
            <consortium name="RefSeq"/>
        </authorList>
    </citation>
    <scope>IDENTIFICATION</scope>
    <source>
        <tissue evidence="13">Gonads</tissue>
    </source>
</reference>
<dbReference type="PANTHER" id="PTHR31638">
    <property type="entry name" value="DAZ-ASSOCIATED PROTEIN 2"/>
    <property type="match status" value="1"/>
</dbReference>
<proteinExistence type="predicted"/>
<dbReference type="Pfam" id="PF11029">
    <property type="entry name" value="DAZAP2"/>
    <property type="match status" value="1"/>
</dbReference>
<dbReference type="GO" id="GO:0010494">
    <property type="term" value="C:cytoplasmic stress granule"/>
    <property type="evidence" value="ECO:0007669"/>
    <property type="project" value="UniProtKB-SubCell"/>
</dbReference>
<accession>A0A1S3IGK5</accession>
<dbReference type="PANTHER" id="PTHR31638:SF3">
    <property type="entry name" value="DAZ-ASSOCIATED PROTEIN 2"/>
    <property type="match status" value="1"/>
</dbReference>
<organism evidence="12 13">
    <name type="scientific">Lingula anatina</name>
    <name type="common">Brachiopod</name>
    <name type="synonym">Lingula unguis</name>
    <dbReference type="NCBI Taxonomy" id="7574"/>
    <lineage>
        <taxon>Eukaryota</taxon>
        <taxon>Metazoa</taxon>
        <taxon>Spiralia</taxon>
        <taxon>Lophotrochozoa</taxon>
        <taxon>Brachiopoda</taxon>
        <taxon>Linguliformea</taxon>
        <taxon>Lingulata</taxon>
        <taxon>Lingulida</taxon>
        <taxon>Linguloidea</taxon>
        <taxon>Lingulidae</taxon>
        <taxon>Lingula</taxon>
    </lineage>
</organism>
<comment type="subcellular location">
    <subcellularLocation>
        <location evidence="1">Cytoplasm</location>
        <location evidence="1">Stress granule</location>
    </subcellularLocation>
    <subcellularLocation>
        <location evidence="2">Nucleus speckle</location>
    </subcellularLocation>
</comment>
<evidence type="ECO:0000256" key="5">
    <source>
        <dbReference type="ARBA" id="ARBA00022553"/>
    </source>
</evidence>
<gene>
    <name evidence="13" type="primary">LOC106164139</name>
</gene>
<keyword evidence="5" id="KW-0597">Phosphoprotein</keyword>
<dbReference type="InParanoid" id="A0A1S3IGK5"/>
<dbReference type="GeneID" id="106164139"/>
<sequence>MSSKKDMPQQPQGPPPPYPYMPQQPNQYGHPQTLPVYMGQYDAGARFGAGATTNIPPPPPGCAPNAAQMAAAQGYNVTVTKKKGRSDGGFTISD</sequence>
<dbReference type="KEGG" id="lak:106164139"/>
<keyword evidence="4" id="KW-0963">Cytoplasm</keyword>
<dbReference type="OMA" id="YMGQYDA"/>
<evidence type="ECO:0000256" key="6">
    <source>
        <dbReference type="ARBA" id="ARBA00022843"/>
    </source>
</evidence>
<evidence type="ECO:0000256" key="3">
    <source>
        <dbReference type="ARBA" id="ARBA00014066"/>
    </source>
</evidence>
<keyword evidence="7" id="KW-0539">Nucleus</keyword>
<evidence type="ECO:0000256" key="7">
    <source>
        <dbReference type="ARBA" id="ARBA00023242"/>
    </source>
</evidence>
<dbReference type="InterPro" id="IPR022730">
    <property type="entry name" value="DAZ_assoc-2"/>
</dbReference>
<feature type="compositionally biased region" description="Pro residues" evidence="11">
    <location>
        <begin position="11"/>
        <end position="22"/>
    </location>
</feature>
<evidence type="ECO:0000256" key="1">
    <source>
        <dbReference type="ARBA" id="ARBA00004210"/>
    </source>
</evidence>
<dbReference type="AlphaFoldDB" id="A0A1S3IGK5"/>
<evidence type="ECO:0000256" key="9">
    <source>
        <dbReference type="ARBA" id="ARBA00034352"/>
    </source>
</evidence>
<evidence type="ECO:0000256" key="10">
    <source>
        <dbReference type="ARBA" id="ARBA00045449"/>
    </source>
</evidence>
<keyword evidence="6" id="KW-0832">Ubl conjugation</keyword>
<feature type="region of interest" description="Disordered" evidence="11">
    <location>
        <begin position="1"/>
        <end position="35"/>
    </location>
</feature>
<comment type="function">
    <text evidence="10">In unstressed cells, promotes SIAH1-mediated polyubiquitination and degradation of the serine/threonine-protein kinase HIPK2, probably by acting as a loading factor that potentiates complex formation between HIPK2 and ubiquitin ligase SIAH1. In response to DNA damage, localizes to the nucleus following phosphorylation by HIPK2 and modulates the expression of a subset of TP53/p53 target genes by binding to TP53 at target gene promoters. This limits the expression of a number of cell death-mediating TP53 target genes, reducing DNA damage-induced cell death. Enhances the binding of transcription factor TCF7L2/TCF4, a Wnt signaling pathway effector, to the promoters of target genes. Plays a role in stress granule formation.</text>
</comment>